<dbReference type="AlphaFoldDB" id="A0A1H2XFQ2"/>
<dbReference type="PRINTS" id="PR00412">
    <property type="entry name" value="EPOXHYDRLASE"/>
</dbReference>
<dbReference type="InterPro" id="IPR050266">
    <property type="entry name" value="AB_hydrolase_sf"/>
</dbReference>
<dbReference type="InterPro" id="IPR029058">
    <property type="entry name" value="AB_hydrolase_fold"/>
</dbReference>
<feature type="domain" description="AB hydrolase-1" evidence="1">
    <location>
        <begin position="22"/>
        <end position="252"/>
    </location>
</feature>
<evidence type="ECO:0000259" key="1">
    <source>
        <dbReference type="Pfam" id="PF00561"/>
    </source>
</evidence>
<name>A0A1H2XFQ2_9PROT</name>
<evidence type="ECO:0000313" key="3">
    <source>
        <dbReference type="Proteomes" id="UP000183454"/>
    </source>
</evidence>
<dbReference type="EMBL" id="FNNH01000038">
    <property type="protein sequence ID" value="SDW91586.1"/>
    <property type="molecule type" value="Genomic_DNA"/>
</dbReference>
<organism evidence="2 3">
    <name type="scientific">Nitrosomonas communis</name>
    <dbReference type="NCBI Taxonomy" id="44574"/>
    <lineage>
        <taxon>Bacteria</taxon>
        <taxon>Pseudomonadati</taxon>
        <taxon>Pseudomonadota</taxon>
        <taxon>Betaproteobacteria</taxon>
        <taxon>Nitrosomonadales</taxon>
        <taxon>Nitrosomonadaceae</taxon>
        <taxon>Nitrosomonas</taxon>
    </lineage>
</organism>
<sequence>MPKIQVNGAKLHYTEEGTGPETILFAHGLLWSGQMFTAQVNALKDCYRCITFDFRGQGQSEVTQGGYDMETLYQDTVALIEALGCAPCHFAGLSMGGFMGMRLAARRPELLRSLILLGASVDAEPKENIPRYNRLNFIARWFGLRLVAAPVMRILFGQSFLTDPNRAAQREEWKKHLIANHRIGITRAVKGVIDRQGVYDEIGKITTPTLILVGEEDVATIPAKAERIQARIAGSRLVRIPKSGHSSTIEEPEAVNLAIKTFLNSL</sequence>
<dbReference type="PRINTS" id="PR00111">
    <property type="entry name" value="ABHYDROLASE"/>
</dbReference>
<dbReference type="Gene3D" id="3.40.50.1820">
    <property type="entry name" value="alpha/beta hydrolase"/>
    <property type="match status" value="1"/>
</dbReference>
<protein>
    <submittedName>
        <fullName evidence="2">Pimeloyl-ACP methyl ester carboxylesterase</fullName>
    </submittedName>
</protein>
<reference evidence="2 3" key="1">
    <citation type="submission" date="2016-10" db="EMBL/GenBank/DDBJ databases">
        <authorList>
            <person name="de Groot N.N."/>
        </authorList>
    </citation>
    <scope>NUCLEOTIDE SEQUENCE [LARGE SCALE GENOMIC DNA]</scope>
    <source>
        <strain evidence="2 3">Nm110</strain>
    </source>
</reference>
<dbReference type="GO" id="GO:0003824">
    <property type="term" value="F:catalytic activity"/>
    <property type="evidence" value="ECO:0007669"/>
    <property type="project" value="InterPro"/>
</dbReference>
<dbReference type="Pfam" id="PF00561">
    <property type="entry name" value="Abhydrolase_1"/>
    <property type="match status" value="1"/>
</dbReference>
<dbReference type="InterPro" id="IPR000639">
    <property type="entry name" value="Epox_hydrolase-like"/>
</dbReference>
<dbReference type="RefSeq" id="WP_074667611.1">
    <property type="nucleotide sequence ID" value="NZ_FNNH01000038.1"/>
</dbReference>
<dbReference type="InterPro" id="IPR000073">
    <property type="entry name" value="AB_hydrolase_1"/>
</dbReference>
<dbReference type="PANTHER" id="PTHR43798">
    <property type="entry name" value="MONOACYLGLYCEROL LIPASE"/>
    <property type="match status" value="1"/>
</dbReference>
<accession>A0A1H2XFQ2</accession>
<evidence type="ECO:0000313" key="2">
    <source>
        <dbReference type="EMBL" id="SDW91586.1"/>
    </source>
</evidence>
<dbReference type="Proteomes" id="UP000183454">
    <property type="component" value="Unassembled WGS sequence"/>
</dbReference>
<proteinExistence type="predicted"/>
<dbReference type="SUPFAM" id="SSF53474">
    <property type="entry name" value="alpha/beta-Hydrolases"/>
    <property type="match status" value="1"/>
</dbReference>
<gene>
    <name evidence="2" type="ORF">SAMN05421882_10382</name>
</gene>